<dbReference type="EMBL" id="CAKMRJ010003166">
    <property type="protein sequence ID" value="CAH1429852.1"/>
    <property type="molecule type" value="Genomic_DNA"/>
</dbReference>
<evidence type="ECO:0000259" key="3">
    <source>
        <dbReference type="PROSITE" id="PS51334"/>
    </source>
</evidence>
<dbReference type="AlphaFoldDB" id="A0AAU9MTF2"/>
<evidence type="ECO:0000313" key="4">
    <source>
        <dbReference type="EMBL" id="CAH1429852.1"/>
    </source>
</evidence>
<reference evidence="4 5" key="1">
    <citation type="submission" date="2022-01" db="EMBL/GenBank/DDBJ databases">
        <authorList>
            <person name="Xiong W."/>
            <person name="Schranz E."/>
        </authorList>
    </citation>
    <scope>NUCLEOTIDE SEQUENCE [LARGE SCALE GENOMIC DNA]</scope>
</reference>
<dbReference type="InterPro" id="IPR005512">
    <property type="entry name" value="PRONE_dom"/>
</dbReference>
<dbReference type="GO" id="GO:0005085">
    <property type="term" value="F:guanyl-nucleotide exchange factor activity"/>
    <property type="evidence" value="ECO:0007669"/>
    <property type="project" value="UniProtKB-UniRule"/>
</dbReference>
<proteinExistence type="predicted"/>
<protein>
    <recommendedName>
        <fullName evidence="3">PRONE domain-containing protein</fullName>
    </recommendedName>
</protein>
<comment type="caution">
    <text evidence="4">The sequence shown here is derived from an EMBL/GenBank/DDBJ whole genome shotgun (WGS) entry which is preliminary data.</text>
</comment>
<gene>
    <name evidence="4" type="ORF">LVIROSA_LOCUS16677</name>
</gene>
<sequence length="125" mass="14198">MKDRFSKLLLGEDMSKRGNRVCTTLAISNASTHLYVTDSVVELTPSFQQFSDGGTFEVMVTRTRSDLYINLPALKKLDAMLDGFHDSEFCYVDRGLVVSDHCRNIKQRHSNTSQSDSPLIQYEEK</sequence>
<keyword evidence="1 2" id="KW-0344">Guanine-nucleotide releasing factor</keyword>
<dbReference type="Proteomes" id="UP001157418">
    <property type="component" value="Unassembled WGS sequence"/>
</dbReference>
<feature type="domain" description="PRONE" evidence="3">
    <location>
        <begin position="1"/>
        <end position="125"/>
    </location>
</feature>
<keyword evidence="5" id="KW-1185">Reference proteome</keyword>
<dbReference type="Gene3D" id="1.20.58.2010">
    <property type="entry name" value="PRONE domain, subdomain 1"/>
    <property type="match status" value="2"/>
</dbReference>
<evidence type="ECO:0000256" key="1">
    <source>
        <dbReference type="ARBA" id="ARBA00022658"/>
    </source>
</evidence>
<dbReference type="PROSITE" id="PS51334">
    <property type="entry name" value="PRONE"/>
    <property type="match status" value="1"/>
</dbReference>
<evidence type="ECO:0000256" key="2">
    <source>
        <dbReference type="PROSITE-ProRule" id="PRU00663"/>
    </source>
</evidence>
<dbReference type="PANTHER" id="PTHR33101">
    <property type="entry name" value="ROP GUANINE NUCLEOTIDE EXCHANGE FACTOR 1"/>
    <property type="match status" value="1"/>
</dbReference>
<dbReference type="InterPro" id="IPR038937">
    <property type="entry name" value="RopGEF"/>
</dbReference>
<accession>A0AAU9MTF2</accession>
<name>A0AAU9MTF2_9ASTR</name>
<dbReference type="PANTHER" id="PTHR33101:SF50">
    <property type="entry name" value="ROP GUANINE NUCLEOTIDE EXCHANGE FACTOR 1-LIKE"/>
    <property type="match status" value="1"/>
</dbReference>
<evidence type="ECO:0000313" key="5">
    <source>
        <dbReference type="Proteomes" id="UP001157418"/>
    </source>
</evidence>
<organism evidence="4 5">
    <name type="scientific">Lactuca virosa</name>
    <dbReference type="NCBI Taxonomy" id="75947"/>
    <lineage>
        <taxon>Eukaryota</taxon>
        <taxon>Viridiplantae</taxon>
        <taxon>Streptophyta</taxon>
        <taxon>Embryophyta</taxon>
        <taxon>Tracheophyta</taxon>
        <taxon>Spermatophyta</taxon>
        <taxon>Magnoliopsida</taxon>
        <taxon>eudicotyledons</taxon>
        <taxon>Gunneridae</taxon>
        <taxon>Pentapetalae</taxon>
        <taxon>asterids</taxon>
        <taxon>campanulids</taxon>
        <taxon>Asterales</taxon>
        <taxon>Asteraceae</taxon>
        <taxon>Cichorioideae</taxon>
        <taxon>Cichorieae</taxon>
        <taxon>Lactucinae</taxon>
        <taxon>Lactuca</taxon>
    </lineage>
</organism>
<dbReference type="Pfam" id="PF03759">
    <property type="entry name" value="PRONE"/>
    <property type="match status" value="1"/>
</dbReference>